<reference evidence="2 3" key="1">
    <citation type="submission" date="2024-02" db="EMBL/GenBank/DDBJ databases">
        <title>Discinaceae phylogenomics.</title>
        <authorList>
            <person name="Dirks A.C."/>
            <person name="James T.Y."/>
        </authorList>
    </citation>
    <scope>NUCLEOTIDE SEQUENCE [LARGE SCALE GENOMIC DNA]</scope>
    <source>
        <strain evidence="2 3">ACD0624</strain>
    </source>
</reference>
<dbReference type="EMBL" id="JBBBZM010000865">
    <property type="protein sequence ID" value="KAL0630280.1"/>
    <property type="molecule type" value="Genomic_DNA"/>
</dbReference>
<keyword evidence="1" id="KW-1133">Transmembrane helix</keyword>
<dbReference type="Proteomes" id="UP001447188">
    <property type="component" value="Unassembled WGS sequence"/>
</dbReference>
<evidence type="ECO:0000313" key="3">
    <source>
        <dbReference type="Proteomes" id="UP001447188"/>
    </source>
</evidence>
<keyword evidence="1" id="KW-0812">Transmembrane</keyword>
<feature type="transmembrane region" description="Helical" evidence="1">
    <location>
        <begin position="14"/>
        <end position="31"/>
    </location>
</feature>
<keyword evidence="1" id="KW-0472">Membrane</keyword>
<evidence type="ECO:0000256" key="1">
    <source>
        <dbReference type="SAM" id="Phobius"/>
    </source>
</evidence>
<feature type="non-terminal residue" evidence="2">
    <location>
        <position position="177"/>
    </location>
</feature>
<proteinExistence type="predicted"/>
<sequence>MAESLVGNLLVRSLMLPLALVPTVLVALILIRCKQELGGLPESNIKSANHFWKLGKYATLDNNKTNLDGSESLVCGVVRLQDFACLSNIMQFLFDDVLVLALSNTIAEVEDTHRDLSSIGFKRTEDCAHKFDHVLGWTIQLGRTTIEMPPKPQYGHYSACSSCDIQYGNNLDSFKPT</sequence>
<comment type="caution">
    <text evidence="2">The sequence shown here is derived from an EMBL/GenBank/DDBJ whole genome shotgun (WGS) entry which is preliminary data.</text>
</comment>
<keyword evidence="3" id="KW-1185">Reference proteome</keyword>
<protein>
    <submittedName>
        <fullName evidence="2">Uncharacterized protein</fullName>
    </submittedName>
</protein>
<organism evidence="2 3">
    <name type="scientific">Discina gigas</name>
    <dbReference type="NCBI Taxonomy" id="1032678"/>
    <lineage>
        <taxon>Eukaryota</taxon>
        <taxon>Fungi</taxon>
        <taxon>Dikarya</taxon>
        <taxon>Ascomycota</taxon>
        <taxon>Pezizomycotina</taxon>
        <taxon>Pezizomycetes</taxon>
        <taxon>Pezizales</taxon>
        <taxon>Discinaceae</taxon>
        <taxon>Discina</taxon>
    </lineage>
</organism>
<accession>A0ABR3G3A0</accession>
<gene>
    <name evidence="2" type="ORF">Q9L58_010873</name>
</gene>
<name>A0ABR3G3A0_9PEZI</name>
<evidence type="ECO:0000313" key="2">
    <source>
        <dbReference type="EMBL" id="KAL0630280.1"/>
    </source>
</evidence>